<keyword evidence="8" id="KW-1185">Reference proteome</keyword>
<evidence type="ECO:0000256" key="3">
    <source>
        <dbReference type="ARBA" id="ARBA00022692"/>
    </source>
</evidence>
<evidence type="ECO:0000256" key="4">
    <source>
        <dbReference type="ARBA" id="ARBA00022989"/>
    </source>
</evidence>
<dbReference type="OrthoDB" id="5295733at2"/>
<evidence type="ECO:0000313" key="7">
    <source>
        <dbReference type="EMBL" id="SFE09578.1"/>
    </source>
</evidence>
<evidence type="ECO:0000256" key="1">
    <source>
        <dbReference type="ARBA" id="ARBA00004141"/>
    </source>
</evidence>
<feature type="transmembrane region" description="Helical" evidence="6">
    <location>
        <begin position="197"/>
        <end position="219"/>
    </location>
</feature>
<gene>
    <name evidence="7" type="ORF">SAMN04487969_10122</name>
</gene>
<keyword evidence="3 6" id="KW-0812">Transmembrane</keyword>
<reference evidence="8" key="1">
    <citation type="submission" date="2016-10" db="EMBL/GenBank/DDBJ databases">
        <authorList>
            <person name="Varghese N."/>
            <person name="Submissions S."/>
        </authorList>
    </citation>
    <scope>NUCLEOTIDE SEQUENCE [LARGE SCALE GENOMIC DNA]</scope>
    <source>
        <strain evidence="8">CGMCC 1.10223</strain>
    </source>
</reference>
<dbReference type="PANTHER" id="PTHR30238">
    <property type="entry name" value="MEMBRANE BOUND PREDICTED REDOX MODULATOR"/>
    <property type="match status" value="1"/>
</dbReference>
<evidence type="ECO:0000256" key="5">
    <source>
        <dbReference type="ARBA" id="ARBA00023136"/>
    </source>
</evidence>
<protein>
    <submittedName>
        <fullName evidence="7">Integral membrane protein, YjbE family</fullName>
    </submittedName>
</protein>
<dbReference type="PANTHER" id="PTHR30238:SF4">
    <property type="entry name" value="SLL1022 PROTEIN"/>
    <property type="match status" value="1"/>
</dbReference>
<feature type="transmembrane region" description="Helical" evidence="6">
    <location>
        <begin position="67"/>
        <end position="85"/>
    </location>
</feature>
<dbReference type="EMBL" id="FONN01000001">
    <property type="protein sequence ID" value="SFE09578.1"/>
    <property type="molecule type" value="Genomic_DNA"/>
</dbReference>
<dbReference type="Pfam" id="PF03741">
    <property type="entry name" value="TerC"/>
    <property type="match status" value="1"/>
</dbReference>
<dbReference type="AlphaFoldDB" id="A0A1I1XSG7"/>
<dbReference type="Proteomes" id="UP000183410">
    <property type="component" value="Unassembled WGS sequence"/>
</dbReference>
<accession>A0A1I1XSG7</accession>
<dbReference type="InterPro" id="IPR005496">
    <property type="entry name" value="Integral_membrane_TerC"/>
</dbReference>
<organism evidence="7 8">
    <name type="scientific">Paenibacillus algorifonticola</name>
    <dbReference type="NCBI Taxonomy" id="684063"/>
    <lineage>
        <taxon>Bacteria</taxon>
        <taxon>Bacillati</taxon>
        <taxon>Bacillota</taxon>
        <taxon>Bacilli</taxon>
        <taxon>Bacillales</taxon>
        <taxon>Paenibacillaceae</taxon>
        <taxon>Paenibacillus</taxon>
    </lineage>
</organism>
<proteinExistence type="inferred from homology"/>
<comment type="similarity">
    <text evidence="2">Belongs to the TerC family.</text>
</comment>
<evidence type="ECO:0000256" key="2">
    <source>
        <dbReference type="ARBA" id="ARBA00007511"/>
    </source>
</evidence>
<evidence type="ECO:0000313" key="8">
    <source>
        <dbReference type="Proteomes" id="UP000183410"/>
    </source>
</evidence>
<sequence>MDSFFIFMQIILINLLLSGDNAIVIAMASKHLPEHQRRRAIWWGTTAAVVLRCVLTLAAISLLQTPFLQAIGAVLLFYIAVKLLADAGESSEAGGASHKVKRATSLPAAIWTIVTADFVMSLDNVLAIAAVAKGQTMMLLLGIALSIPMIIWGSQMLTKLLQKFPSLIYIGAGLLGFAAGGMLVHDPGVHRLLFSSSATAIEAIPLLSIPFVIIIGILMRRSALT</sequence>
<dbReference type="RefSeq" id="WP_046230389.1">
    <property type="nucleotide sequence ID" value="NZ_FONN01000001.1"/>
</dbReference>
<dbReference type="InterPro" id="IPR022301">
    <property type="entry name" value="Integral_membrane_YjbE"/>
</dbReference>
<evidence type="ECO:0000256" key="6">
    <source>
        <dbReference type="SAM" id="Phobius"/>
    </source>
</evidence>
<feature type="transmembrane region" description="Helical" evidence="6">
    <location>
        <begin position="137"/>
        <end position="154"/>
    </location>
</feature>
<comment type="subcellular location">
    <subcellularLocation>
        <location evidence="1">Membrane</location>
        <topology evidence="1">Multi-pass membrane protein</topology>
    </subcellularLocation>
</comment>
<keyword evidence="4 6" id="KW-1133">Transmembrane helix</keyword>
<feature type="transmembrane region" description="Helical" evidence="6">
    <location>
        <begin position="166"/>
        <end position="185"/>
    </location>
</feature>
<dbReference type="NCBIfam" id="TIGR03717">
    <property type="entry name" value="R_switched_YjbE"/>
    <property type="match status" value="1"/>
</dbReference>
<feature type="transmembrane region" description="Helical" evidence="6">
    <location>
        <begin position="40"/>
        <end position="61"/>
    </location>
</feature>
<name>A0A1I1XSG7_9BACL</name>
<feature type="transmembrane region" description="Helical" evidence="6">
    <location>
        <begin position="6"/>
        <end position="28"/>
    </location>
</feature>
<feature type="transmembrane region" description="Helical" evidence="6">
    <location>
        <begin position="106"/>
        <end position="131"/>
    </location>
</feature>
<keyword evidence="5 6" id="KW-0472">Membrane</keyword>
<dbReference type="GO" id="GO:0016020">
    <property type="term" value="C:membrane"/>
    <property type="evidence" value="ECO:0007669"/>
    <property type="project" value="UniProtKB-SubCell"/>
</dbReference>